<sequence length="370" mass="40250">MNPVEFATLPCGQGHSVGLATLNSEKTLNALTLPMIRALDAQLIAWEQDPSIVCVVLCGAGDKAFCAGGDVRALRAALVEDPRPAPHPVAQTFFSEEYTLDYRIHCYRKPLIVWGGGIVMGGGLGLMAGASHRVLTGASRIAMPEITIGLYPDVGGSWFLSRMPARIGLYLALTGAPLNAADALLLNLGDHILAPGAFEAMLDRLCDWHWPADPREHATSVSQLLGSMEDHTALDSPVKRHFDTIRRLMNQGSLTDVVHAIECAAFDDPWLARAREGILHGCPTTAALSWEIERRTAHQSLADVLRMELTLSVNICARTDFIEGVRALLVDKDRQPKWSRGWGELDHAWIDSHFDSPWPEGAHPLAGLGI</sequence>
<dbReference type="InterPro" id="IPR029045">
    <property type="entry name" value="ClpP/crotonase-like_dom_sf"/>
</dbReference>
<dbReference type="EMBL" id="SNZP01000002">
    <property type="protein sequence ID" value="TDR82020.1"/>
    <property type="molecule type" value="Genomic_DNA"/>
</dbReference>
<dbReference type="RefSeq" id="WP_133678454.1">
    <property type="nucleotide sequence ID" value="NZ_SNZP01000002.1"/>
</dbReference>
<gene>
    <name evidence="5" type="ORF">DFP86_102132</name>
</gene>
<reference evidence="5 6" key="1">
    <citation type="submission" date="2019-03" db="EMBL/GenBank/DDBJ databases">
        <title>Genomic Encyclopedia of Type Strains, Phase III (KMG-III): the genomes of soil and plant-associated and newly described type strains.</title>
        <authorList>
            <person name="Whitman W."/>
        </authorList>
    </citation>
    <scope>NUCLEOTIDE SEQUENCE [LARGE SCALE GENOMIC DNA]</scope>
    <source>
        <strain evidence="5 6">CECT 8976</strain>
    </source>
</reference>
<dbReference type="PANTHER" id="PTHR43176:SF3">
    <property type="entry name" value="3-HYDROXYISOBUTYRYL-COA HYDROLASE, MITOCHONDRIAL"/>
    <property type="match status" value="1"/>
</dbReference>
<dbReference type="GO" id="GO:0003860">
    <property type="term" value="F:3-hydroxyisobutyryl-CoA hydrolase activity"/>
    <property type="evidence" value="ECO:0007669"/>
    <property type="project" value="UniProtKB-EC"/>
</dbReference>
<dbReference type="InterPro" id="IPR045004">
    <property type="entry name" value="ECH_dom"/>
</dbReference>
<name>A0A4R7BAP1_9NEIS</name>
<evidence type="ECO:0000256" key="3">
    <source>
        <dbReference type="ARBA" id="ARBA00022801"/>
    </source>
</evidence>
<evidence type="ECO:0000256" key="2">
    <source>
        <dbReference type="ARBA" id="ARBA00011915"/>
    </source>
</evidence>
<feature type="domain" description="Enoyl-CoA hydratase/isomerase" evidence="4">
    <location>
        <begin position="17"/>
        <end position="354"/>
    </location>
</feature>
<dbReference type="InterPro" id="IPR032259">
    <property type="entry name" value="HIBYL-CoA-H"/>
</dbReference>
<keyword evidence="5" id="KW-0413">Isomerase</keyword>
<dbReference type="GO" id="GO:0006574">
    <property type="term" value="P:L-valine catabolic process"/>
    <property type="evidence" value="ECO:0007669"/>
    <property type="project" value="TreeGrafter"/>
</dbReference>
<dbReference type="EC" id="3.1.2.4" evidence="2"/>
<comment type="caution">
    <text evidence="5">The sequence shown here is derived from an EMBL/GenBank/DDBJ whole genome shotgun (WGS) entry which is preliminary data.</text>
</comment>
<evidence type="ECO:0000313" key="6">
    <source>
        <dbReference type="Proteomes" id="UP000295611"/>
    </source>
</evidence>
<dbReference type="CDD" id="cd06558">
    <property type="entry name" value="crotonase-like"/>
    <property type="match status" value="1"/>
</dbReference>
<dbReference type="GO" id="GO:0016853">
    <property type="term" value="F:isomerase activity"/>
    <property type="evidence" value="ECO:0007669"/>
    <property type="project" value="UniProtKB-KW"/>
</dbReference>
<protein>
    <recommendedName>
        <fullName evidence="2">3-hydroxyisobutyryl-CoA hydrolase</fullName>
        <ecNumber evidence="2">3.1.2.4</ecNumber>
    </recommendedName>
</protein>
<accession>A0A4R7BAP1</accession>
<comment type="catalytic activity">
    <reaction evidence="1">
        <text>3-hydroxy-2-methylpropanoyl-CoA + H2O = 3-hydroxy-2-methylpropanoate + CoA + H(+)</text>
        <dbReference type="Rhea" id="RHEA:20888"/>
        <dbReference type="ChEBI" id="CHEBI:11805"/>
        <dbReference type="ChEBI" id="CHEBI:15377"/>
        <dbReference type="ChEBI" id="CHEBI:15378"/>
        <dbReference type="ChEBI" id="CHEBI:57287"/>
        <dbReference type="ChEBI" id="CHEBI:57340"/>
        <dbReference type="EC" id="3.1.2.4"/>
    </reaction>
</comment>
<dbReference type="PANTHER" id="PTHR43176">
    <property type="entry name" value="3-HYDROXYISOBUTYRYL-COA HYDROLASE-RELATED"/>
    <property type="match status" value="1"/>
</dbReference>
<dbReference type="Gene3D" id="3.90.226.10">
    <property type="entry name" value="2-enoyl-CoA Hydratase, Chain A, domain 1"/>
    <property type="match status" value="1"/>
</dbReference>
<dbReference type="GO" id="GO:0005829">
    <property type="term" value="C:cytosol"/>
    <property type="evidence" value="ECO:0007669"/>
    <property type="project" value="TreeGrafter"/>
</dbReference>
<organism evidence="5 6">
    <name type="scientific">Paludibacterium purpuratum</name>
    <dbReference type="NCBI Taxonomy" id="1144873"/>
    <lineage>
        <taxon>Bacteria</taxon>
        <taxon>Pseudomonadati</taxon>
        <taxon>Pseudomonadota</taxon>
        <taxon>Betaproteobacteria</taxon>
        <taxon>Neisseriales</taxon>
        <taxon>Chromobacteriaceae</taxon>
        <taxon>Paludibacterium</taxon>
    </lineage>
</organism>
<dbReference type="Proteomes" id="UP000295611">
    <property type="component" value="Unassembled WGS sequence"/>
</dbReference>
<dbReference type="Pfam" id="PF16113">
    <property type="entry name" value="ECH_2"/>
    <property type="match status" value="1"/>
</dbReference>
<dbReference type="AlphaFoldDB" id="A0A4R7BAP1"/>
<proteinExistence type="predicted"/>
<dbReference type="SUPFAM" id="SSF52096">
    <property type="entry name" value="ClpP/crotonase"/>
    <property type="match status" value="1"/>
</dbReference>
<keyword evidence="3" id="KW-0378">Hydrolase</keyword>
<dbReference type="OrthoDB" id="9790967at2"/>
<evidence type="ECO:0000256" key="1">
    <source>
        <dbReference type="ARBA" id="ARBA00001709"/>
    </source>
</evidence>
<evidence type="ECO:0000259" key="4">
    <source>
        <dbReference type="Pfam" id="PF16113"/>
    </source>
</evidence>
<keyword evidence="6" id="KW-1185">Reference proteome</keyword>
<evidence type="ECO:0000313" key="5">
    <source>
        <dbReference type="EMBL" id="TDR82020.1"/>
    </source>
</evidence>
<dbReference type="NCBIfam" id="NF004127">
    <property type="entry name" value="PRK05617.1"/>
    <property type="match status" value="1"/>
</dbReference>